<keyword evidence="3" id="KW-1185">Reference proteome</keyword>
<reference evidence="2" key="1">
    <citation type="submission" date="2014-09" db="EMBL/GenBank/DDBJ databases">
        <title>Genome sequence of the luminous mushroom Mycena chlorophos for searching fungal bioluminescence genes.</title>
        <authorList>
            <person name="Tanaka Y."/>
            <person name="Kasuga D."/>
            <person name="Oba Y."/>
            <person name="Hase S."/>
            <person name="Sato K."/>
            <person name="Oba Y."/>
            <person name="Sakakibara Y."/>
        </authorList>
    </citation>
    <scope>NUCLEOTIDE SEQUENCE</scope>
</reference>
<gene>
    <name evidence="2" type="ORF">MCHLO_09857</name>
</gene>
<evidence type="ECO:0008006" key="4">
    <source>
        <dbReference type="Google" id="ProtNLM"/>
    </source>
</evidence>
<feature type="region of interest" description="Disordered" evidence="1">
    <location>
        <begin position="304"/>
        <end position="323"/>
    </location>
</feature>
<dbReference type="EMBL" id="DF847977">
    <property type="protein sequence ID" value="GAT52845.1"/>
    <property type="molecule type" value="Genomic_DNA"/>
</dbReference>
<protein>
    <recommendedName>
        <fullName evidence="4">CsbD-like domain-containing protein</fullName>
    </recommendedName>
</protein>
<evidence type="ECO:0000313" key="3">
    <source>
        <dbReference type="Proteomes" id="UP000815677"/>
    </source>
</evidence>
<feature type="compositionally biased region" description="Gly residues" evidence="1">
    <location>
        <begin position="86"/>
        <end position="97"/>
    </location>
</feature>
<feature type="compositionally biased region" description="Low complexity" evidence="1">
    <location>
        <begin position="1"/>
        <end position="14"/>
    </location>
</feature>
<dbReference type="Proteomes" id="UP000815677">
    <property type="component" value="Unassembled WGS sequence"/>
</dbReference>
<sequence>MAAPRATATQPATQGRLQGDSDQLRSHPAAPEGFASSGNDQHQYHHAQPQAMQPGVPPQGLTSTGNQGAGRGLQASDQSQAQPGAHGFGNVGAGHGGAASDQSQAQPGGDADVFVVGGHPGLAQASDHSQAQPGVGGPVGDFASATGGYLDGRGSSDESQTMRMAEQGHANALGKGTNPPLASAYGTDAPSDGYGGTVAPTKGHNAVAGVGHGGGLNAEERVSGTYPPQDDTYGTSAGHGYATGGPSADKTTGVGVDQPFGQTDTANAAGARDGNAPHRQGVGDKLAVGADKIIGGIEKATGAATKNDALKQKGAQRAEGGMR</sequence>
<organism evidence="2 3">
    <name type="scientific">Mycena chlorophos</name>
    <name type="common">Agaric fungus</name>
    <name type="synonym">Agaricus chlorophos</name>
    <dbReference type="NCBI Taxonomy" id="658473"/>
    <lineage>
        <taxon>Eukaryota</taxon>
        <taxon>Fungi</taxon>
        <taxon>Dikarya</taxon>
        <taxon>Basidiomycota</taxon>
        <taxon>Agaricomycotina</taxon>
        <taxon>Agaricomycetes</taxon>
        <taxon>Agaricomycetidae</taxon>
        <taxon>Agaricales</taxon>
        <taxon>Marasmiineae</taxon>
        <taxon>Mycenaceae</taxon>
        <taxon>Mycena</taxon>
    </lineage>
</organism>
<name>A0ABQ0LP56_MYCCL</name>
<evidence type="ECO:0000256" key="1">
    <source>
        <dbReference type="SAM" id="MobiDB-lite"/>
    </source>
</evidence>
<accession>A0ABQ0LP56</accession>
<proteinExistence type="predicted"/>
<evidence type="ECO:0000313" key="2">
    <source>
        <dbReference type="EMBL" id="GAT52845.1"/>
    </source>
</evidence>
<feature type="region of interest" description="Disordered" evidence="1">
    <location>
        <begin position="1"/>
        <end position="283"/>
    </location>
</feature>